<feature type="chain" id="PRO_5041310929" evidence="1">
    <location>
        <begin position="19"/>
        <end position="149"/>
    </location>
</feature>
<proteinExistence type="predicted"/>
<feature type="signal peptide" evidence="1">
    <location>
        <begin position="1"/>
        <end position="18"/>
    </location>
</feature>
<evidence type="ECO:0000256" key="1">
    <source>
        <dbReference type="SAM" id="SignalP"/>
    </source>
</evidence>
<organism evidence="2 3">
    <name type="scientific">Armillaria novae-zelandiae</name>
    <dbReference type="NCBI Taxonomy" id="153914"/>
    <lineage>
        <taxon>Eukaryota</taxon>
        <taxon>Fungi</taxon>
        <taxon>Dikarya</taxon>
        <taxon>Basidiomycota</taxon>
        <taxon>Agaricomycotina</taxon>
        <taxon>Agaricomycetes</taxon>
        <taxon>Agaricomycetidae</taxon>
        <taxon>Agaricales</taxon>
        <taxon>Marasmiineae</taxon>
        <taxon>Physalacriaceae</taxon>
        <taxon>Armillaria</taxon>
    </lineage>
</organism>
<keyword evidence="1" id="KW-0732">Signal</keyword>
<dbReference type="Gene3D" id="2.60.120.260">
    <property type="entry name" value="Galactose-binding domain-like"/>
    <property type="match status" value="1"/>
</dbReference>
<dbReference type="EMBL" id="JAUEPR010000030">
    <property type="protein sequence ID" value="KAK0473903.1"/>
    <property type="molecule type" value="Genomic_DNA"/>
</dbReference>
<evidence type="ECO:0000313" key="2">
    <source>
        <dbReference type="EMBL" id="KAK0473903.1"/>
    </source>
</evidence>
<gene>
    <name evidence="2" type="ORF">IW261DRAFT_1341976</name>
</gene>
<evidence type="ECO:0000313" key="3">
    <source>
        <dbReference type="Proteomes" id="UP001175227"/>
    </source>
</evidence>
<dbReference type="AlphaFoldDB" id="A0AA39NYV5"/>
<accession>A0AA39NYV5</accession>
<name>A0AA39NYV5_9AGAR</name>
<protein>
    <submittedName>
        <fullName evidence="2">Uncharacterized protein</fullName>
    </submittedName>
</protein>
<reference evidence="2" key="1">
    <citation type="submission" date="2023-06" db="EMBL/GenBank/DDBJ databases">
        <authorList>
            <consortium name="Lawrence Berkeley National Laboratory"/>
            <person name="Ahrendt S."/>
            <person name="Sahu N."/>
            <person name="Indic B."/>
            <person name="Wong-Bajracharya J."/>
            <person name="Merenyi Z."/>
            <person name="Ke H.-M."/>
            <person name="Monk M."/>
            <person name="Kocsube S."/>
            <person name="Drula E."/>
            <person name="Lipzen A."/>
            <person name="Balint B."/>
            <person name="Henrissat B."/>
            <person name="Andreopoulos B."/>
            <person name="Martin F.M."/>
            <person name="Harder C.B."/>
            <person name="Rigling D."/>
            <person name="Ford K.L."/>
            <person name="Foster G.D."/>
            <person name="Pangilinan J."/>
            <person name="Papanicolaou A."/>
            <person name="Barry K."/>
            <person name="LaButti K."/>
            <person name="Viragh M."/>
            <person name="Koriabine M."/>
            <person name="Yan M."/>
            <person name="Riley R."/>
            <person name="Champramary S."/>
            <person name="Plett K.L."/>
            <person name="Tsai I.J."/>
            <person name="Slot J."/>
            <person name="Sipos G."/>
            <person name="Plett J."/>
            <person name="Nagy L.G."/>
            <person name="Grigoriev I.V."/>
        </authorList>
    </citation>
    <scope>NUCLEOTIDE SEQUENCE</scope>
    <source>
        <strain evidence="2">ICMP 16352</strain>
    </source>
</reference>
<sequence>MSRLLLVVLSILIRYAIASLRNITIDDKDARIVPEGTWNNPSIYTSPLDYGGSHSLSEDRSAAAIFTFTGVAVYYIAPLWPYAVNTEVTLDNSSTIIDLTDTSTKSVGTGPETVMWNVRWSRTGLSNTPHTLRISMAPSGQYIVVDAIM</sequence>
<keyword evidence="3" id="KW-1185">Reference proteome</keyword>
<dbReference type="Proteomes" id="UP001175227">
    <property type="component" value="Unassembled WGS sequence"/>
</dbReference>
<comment type="caution">
    <text evidence="2">The sequence shown here is derived from an EMBL/GenBank/DDBJ whole genome shotgun (WGS) entry which is preliminary data.</text>
</comment>